<evidence type="ECO:0000256" key="1">
    <source>
        <dbReference type="ARBA" id="ARBA00023157"/>
    </source>
</evidence>
<organism evidence="3 4">
    <name type="scientific">Virgibacillus oceani</name>
    <dbReference type="NCBI Taxonomy" id="1479511"/>
    <lineage>
        <taxon>Bacteria</taxon>
        <taxon>Bacillati</taxon>
        <taxon>Bacillota</taxon>
        <taxon>Bacilli</taxon>
        <taxon>Bacillales</taxon>
        <taxon>Bacillaceae</taxon>
        <taxon>Virgibacillus</taxon>
    </lineage>
</organism>
<gene>
    <name evidence="3" type="ORF">GCM10011398_20860</name>
</gene>
<dbReference type="RefSeq" id="WP_188455333.1">
    <property type="nucleotide sequence ID" value="NZ_BMFR01000007.1"/>
</dbReference>
<reference evidence="3" key="2">
    <citation type="submission" date="2020-09" db="EMBL/GenBank/DDBJ databases">
        <authorList>
            <person name="Sun Q."/>
            <person name="Zhou Y."/>
        </authorList>
    </citation>
    <scope>NUCLEOTIDE SEQUENCE</scope>
    <source>
        <strain evidence="3">CGMCC 1.12754</strain>
    </source>
</reference>
<evidence type="ECO:0000259" key="2">
    <source>
        <dbReference type="PROSITE" id="PS51352"/>
    </source>
</evidence>
<dbReference type="GO" id="GO:0016209">
    <property type="term" value="F:antioxidant activity"/>
    <property type="evidence" value="ECO:0007669"/>
    <property type="project" value="InterPro"/>
</dbReference>
<dbReference type="InterPro" id="IPR013766">
    <property type="entry name" value="Thioredoxin_domain"/>
</dbReference>
<dbReference type="InterPro" id="IPR017937">
    <property type="entry name" value="Thioredoxin_CS"/>
</dbReference>
<comment type="caution">
    <text evidence="3">The sequence shown here is derived from an EMBL/GenBank/DDBJ whole genome shotgun (WGS) entry which is preliminary data.</text>
</comment>
<keyword evidence="4" id="KW-1185">Reference proteome</keyword>
<accession>A0A917M444</accession>
<dbReference type="InterPro" id="IPR000866">
    <property type="entry name" value="AhpC/TSA"/>
</dbReference>
<dbReference type="InterPro" id="IPR050553">
    <property type="entry name" value="Thioredoxin_ResA/DsbE_sf"/>
</dbReference>
<dbReference type="PANTHER" id="PTHR42852">
    <property type="entry name" value="THIOL:DISULFIDE INTERCHANGE PROTEIN DSBE"/>
    <property type="match status" value="1"/>
</dbReference>
<dbReference type="PROSITE" id="PS00194">
    <property type="entry name" value="THIOREDOXIN_1"/>
    <property type="match status" value="1"/>
</dbReference>
<dbReference type="PROSITE" id="PS51352">
    <property type="entry name" value="THIOREDOXIN_2"/>
    <property type="match status" value="1"/>
</dbReference>
<dbReference type="Proteomes" id="UP000622860">
    <property type="component" value="Unassembled WGS sequence"/>
</dbReference>
<name>A0A917M444_9BACI</name>
<dbReference type="CDD" id="cd02966">
    <property type="entry name" value="TlpA_like_family"/>
    <property type="match status" value="1"/>
</dbReference>
<evidence type="ECO:0000313" key="3">
    <source>
        <dbReference type="EMBL" id="GGG75792.1"/>
    </source>
</evidence>
<dbReference type="AlphaFoldDB" id="A0A917M444"/>
<dbReference type="Pfam" id="PF00578">
    <property type="entry name" value="AhpC-TSA"/>
    <property type="match status" value="1"/>
</dbReference>
<protein>
    <submittedName>
        <fullName evidence="3">Thiol:disulfide interchange protein tlpA</fullName>
    </submittedName>
</protein>
<evidence type="ECO:0000313" key="4">
    <source>
        <dbReference type="Proteomes" id="UP000622860"/>
    </source>
</evidence>
<reference evidence="3" key="1">
    <citation type="journal article" date="2014" name="Int. J. Syst. Evol. Microbiol.">
        <title>Complete genome sequence of Corynebacterium casei LMG S-19264T (=DSM 44701T), isolated from a smear-ripened cheese.</title>
        <authorList>
            <consortium name="US DOE Joint Genome Institute (JGI-PGF)"/>
            <person name="Walter F."/>
            <person name="Albersmeier A."/>
            <person name="Kalinowski J."/>
            <person name="Ruckert C."/>
        </authorList>
    </citation>
    <scope>NUCLEOTIDE SEQUENCE</scope>
    <source>
        <strain evidence="3">CGMCC 1.12754</strain>
    </source>
</reference>
<dbReference type="GO" id="GO:0016491">
    <property type="term" value="F:oxidoreductase activity"/>
    <property type="evidence" value="ECO:0007669"/>
    <property type="project" value="InterPro"/>
</dbReference>
<proteinExistence type="predicted"/>
<dbReference type="Gene3D" id="3.40.30.10">
    <property type="entry name" value="Glutaredoxin"/>
    <property type="match status" value="1"/>
</dbReference>
<feature type="domain" description="Thioredoxin" evidence="2">
    <location>
        <begin position="69"/>
        <end position="206"/>
    </location>
</feature>
<dbReference type="EMBL" id="BMFR01000007">
    <property type="protein sequence ID" value="GGG75792.1"/>
    <property type="molecule type" value="Genomic_DNA"/>
</dbReference>
<keyword evidence="1" id="KW-1015">Disulfide bond</keyword>
<sequence length="206" mass="23530">MKKATFLIVLVAMFGWAIYDLVDQPKNTVSQNKDIEMDQKASADSEVNKEKATNEESNTVIIEKATIGLNEGNIAPDFQLQTLNGKVAKLSDYRGQRVMVNFWATWCPPCRAEIPDLEKFYQNKDVVILAVNLTQTENSMQEVKSFVDEFDMRFPILLDENIEVANLYAIRPIPTSYMIDSNGIIQFKALGALHYEMMVEEFEKMK</sequence>
<dbReference type="InterPro" id="IPR036249">
    <property type="entry name" value="Thioredoxin-like_sf"/>
</dbReference>
<dbReference type="PANTHER" id="PTHR42852:SF1">
    <property type="entry name" value="THIOREDOXIN-LIKE PROTEIN YNEN"/>
    <property type="match status" value="1"/>
</dbReference>
<dbReference type="SUPFAM" id="SSF52833">
    <property type="entry name" value="Thioredoxin-like"/>
    <property type="match status" value="1"/>
</dbReference>